<accession>A0A4P2Q1L2</accession>
<dbReference type="InterPro" id="IPR050553">
    <property type="entry name" value="Thioredoxin_ResA/DsbE_sf"/>
</dbReference>
<evidence type="ECO:0000313" key="3">
    <source>
        <dbReference type="Proteomes" id="UP000295781"/>
    </source>
</evidence>
<dbReference type="PROSITE" id="PS51352">
    <property type="entry name" value="THIOREDOXIN_2"/>
    <property type="match status" value="1"/>
</dbReference>
<dbReference type="GO" id="GO:0016491">
    <property type="term" value="F:oxidoreductase activity"/>
    <property type="evidence" value="ECO:0007669"/>
    <property type="project" value="InterPro"/>
</dbReference>
<dbReference type="PANTHER" id="PTHR42852:SF12">
    <property type="entry name" value="THIOL-DISULFIDE OXIDOREDUCTASE YKUV"/>
    <property type="match status" value="1"/>
</dbReference>
<dbReference type="EMBL" id="CP012670">
    <property type="protein sequence ID" value="AUX23114.1"/>
    <property type="molecule type" value="Genomic_DNA"/>
</dbReference>
<dbReference type="RefSeq" id="WP_129348175.1">
    <property type="nucleotide sequence ID" value="NZ_CP012670.1"/>
</dbReference>
<reference evidence="2 3" key="1">
    <citation type="submission" date="2015-09" db="EMBL/GenBank/DDBJ databases">
        <title>Sorangium comparison.</title>
        <authorList>
            <person name="Zaburannyi N."/>
            <person name="Bunk B."/>
            <person name="Overmann J."/>
            <person name="Mueller R."/>
        </authorList>
    </citation>
    <scope>NUCLEOTIDE SEQUENCE [LARGE SCALE GENOMIC DNA]</scope>
    <source>
        <strain evidence="2 3">So ceGT47</strain>
    </source>
</reference>
<proteinExistence type="predicted"/>
<protein>
    <submittedName>
        <fullName evidence="2">Thiol-disulfide oxidoreductase</fullName>
    </submittedName>
</protein>
<evidence type="ECO:0000313" key="2">
    <source>
        <dbReference type="EMBL" id="AUX23114.1"/>
    </source>
</evidence>
<dbReference type="Gene3D" id="3.40.30.10">
    <property type="entry name" value="Glutaredoxin"/>
    <property type="match status" value="1"/>
</dbReference>
<evidence type="ECO:0000259" key="1">
    <source>
        <dbReference type="PROSITE" id="PS51352"/>
    </source>
</evidence>
<sequence length="151" mass="16487">MLPSGAPLPSLDGATRWLHGEPTREALSGAPVFVQFWALSCSLCKDNLPTLRAWKEKYGPRGVRFVSVHMPRQESDTRVEQVEAVVKESGMEEPVAIDNDHTIGDRFQTDGLWPVYFLFDASGKLRSRAAGAAALSHLERTLAQLAPGEGG</sequence>
<dbReference type="InterPro" id="IPR013766">
    <property type="entry name" value="Thioredoxin_domain"/>
</dbReference>
<dbReference type="GO" id="GO:0016209">
    <property type="term" value="F:antioxidant activity"/>
    <property type="evidence" value="ECO:0007669"/>
    <property type="project" value="InterPro"/>
</dbReference>
<dbReference type="PANTHER" id="PTHR42852">
    <property type="entry name" value="THIOL:DISULFIDE INTERCHANGE PROTEIN DSBE"/>
    <property type="match status" value="1"/>
</dbReference>
<feature type="domain" description="Thioredoxin" evidence="1">
    <location>
        <begin position="2"/>
        <end position="147"/>
    </location>
</feature>
<dbReference type="SUPFAM" id="SSF52833">
    <property type="entry name" value="Thioredoxin-like"/>
    <property type="match status" value="1"/>
</dbReference>
<dbReference type="CDD" id="cd02966">
    <property type="entry name" value="TlpA_like_family"/>
    <property type="match status" value="1"/>
</dbReference>
<name>A0A4P2Q1L2_SORCE</name>
<organism evidence="2 3">
    <name type="scientific">Sorangium cellulosum</name>
    <name type="common">Polyangium cellulosum</name>
    <dbReference type="NCBI Taxonomy" id="56"/>
    <lineage>
        <taxon>Bacteria</taxon>
        <taxon>Pseudomonadati</taxon>
        <taxon>Myxococcota</taxon>
        <taxon>Polyangia</taxon>
        <taxon>Polyangiales</taxon>
        <taxon>Polyangiaceae</taxon>
        <taxon>Sorangium</taxon>
    </lineage>
</organism>
<dbReference type="InterPro" id="IPR000866">
    <property type="entry name" value="AhpC/TSA"/>
</dbReference>
<dbReference type="Pfam" id="PF00578">
    <property type="entry name" value="AhpC-TSA"/>
    <property type="match status" value="1"/>
</dbReference>
<dbReference type="InterPro" id="IPR036249">
    <property type="entry name" value="Thioredoxin-like_sf"/>
</dbReference>
<dbReference type="OrthoDB" id="9811352at2"/>
<dbReference type="AlphaFoldDB" id="A0A4P2Q1L2"/>
<dbReference type="Proteomes" id="UP000295781">
    <property type="component" value="Chromosome"/>
</dbReference>
<gene>
    <name evidence="2" type="ORF">SOCEGT47_036330</name>
</gene>